<reference evidence="3 4" key="1">
    <citation type="submission" date="2020-09" db="EMBL/GenBank/DDBJ databases">
        <authorList>
            <person name="Kim M.K."/>
        </authorList>
    </citation>
    <scope>NUCLEOTIDE SEQUENCE [LARGE SCALE GENOMIC DNA]</scope>
    <source>
        <strain evidence="3 4">BT189</strain>
    </source>
</reference>
<dbReference type="EMBL" id="JACXAC010000002">
    <property type="protein sequence ID" value="MBD2721866.1"/>
    <property type="molecule type" value="Genomic_DNA"/>
</dbReference>
<keyword evidence="2" id="KW-0732">Signal</keyword>
<name>A0ABR8JPD9_9BACT</name>
<evidence type="ECO:0000313" key="3">
    <source>
        <dbReference type="EMBL" id="MBD2721866.1"/>
    </source>
</evidence>
<evidence type="ECO:0000256" key="2">
    <source>
        <dbReference type="SAM" id="SignalP"/>
    </source>
</evidence>
<sequence length="191" mass="20707">MKKYLLPLFAACAFTVGTAAAQTTSPDAAGMQGPGRGYGRMQGSPEEMAKRQTERMTQELGLSSDQAAKVQQIMMARGQEMQSMRGQMAGGDREAMRTQMQAMRTKYDAQFKEVLTADQYTKYTAMEADRMSRGGRGMGGPGMGGPDGAGIDKMKAKTDDGDKIKAKEDKLKIKEAKAKAKADKVKVKTDK</sequence>
<protein>
    <recommendedName>
        <fullName evidence="5">DUF4890 domain-containing protein</fullName>
    </recommendedName>
</protein>
<evidence type="ECO:0008006" key="5">
    <source>
        <dbReference type="Google" id="ProtNLM"/>
    </source>
</evidence>
<feature type="region of interest" description="Disordered" evidence="1">
    <location>
        <begin position="22"/>
        <end position="43"/>
    </location>
</feature>
<evidence type="ECO:0000313" key="4">
    <source>
        <dbReference type="Proteomes" id="UP000606003"/>
    </source>
</evidence>
<feature type="chain" id="PRO_5046422811" description="DUF4890 domain-containing protein" evidence="2">
    <location>
        <begin position="22"/>
        <end position="191"/>
    </location>
</feature>
<dbReference type="RefSeq" id="WP_190923131.1">
    <property type="nucleotide sequence ID" value="NZ_JACXAC010000002.1"/>
</dbReference>
<proteinExistence type="predicted"/>
<feature type="region of interest" description="Disordered" evidence="1">
    <location>
        <begin position="131"/>
        <end position="163"/>
    </location>
</feature>
<comment type="caution">
    <text evidence="3">The sequence shown here is derived from an EMBL/GenBank/DDBJ whole genome shotgun (WGS) entry which is preliminary data.</text>
</comment>
<evidence type="ECO:0000256" key="1">
    <source>
        <dbReference type="SAM" id="MobiDB-lite"/>
    </source>
</evidence>
<keyword evidence="4" id="KW-1185">Reference proteome</keyword>
<feature type="compositionally biased region" description="Basic and acidic residues" evidence="1">
    <location>
        <begin position="150"/>
        <end position="163"/>
    </location>
</feature>
<feature type="compositionally biased region" description="Gly residues" evidence="1">
    <location>
        <begin position="134"/>
        <end position="148"/>
    </location>
</feature>
<gene>
    <name evidence="3" type="ORF">IC234_06965</name>
</gene>
<accession>A0ABR8JPD9</accession>
<organism evidence="3 4">
    <name type="scientific">Hymenobacter armeniacus</name>
    <dbReference type="NCBI Taxonomy" id="2771358"/>
    <lineage>
        <taxon>Bacteria</taxon>
        <taxon>Pseudomonadati</taxon>
        <taxon>Bacteroidota</taxon>
        <taxon>Cytophagia</taxon>
        <taxon>Cytophagales</taxon>
        <taxon>Hymenobacteraceae</taxon>
        <taxon>Hymenobacter</taxon>
    </lineage>
</organism>
<dbReference type="Proteomes" id="UP000606003">
    <property type="component" value="Unassembled WGS sequence"/>
</dbReference>
<feature type="signal peptide" evidence="2">
    <location>
        <begin position="1"/>
        <end position="21"/>
    </location>
</feature>